<comment type="caution">
    <text evidence="2">The sequence shown here is derived from an EMBL/GenBank/DDBJ whole genome shotgun (WGS) entry which is preliminary data.</text>
</comment>
<proteinExistence type="predicted"/>
<dbReference type="OrthoDB" id="8172529at2"/>
<name>A0A117USA7_9SPHN</name>
<feature type="domain" description="Aminoglycoside phosphotransferase" evidence="1">
    <location>
        <begin position="310"/>
        <end position="393"/>
    </location>
</feature>
<dbReference type="SUPFAM" id="SSF56112">
    <property type="entry name" value="Protein kinase-like (PK-like)"/>
    <property type="match status" value="1"/>
</dbReference>
<keyword evidence="3" id="KW-1185">Reference proteome</keyword>
<dbReference type="STRING" id="1117702.AQZ52_17730"/>
<dbReference type="EMBL" id="LLZS01000011">
    <property type="protein sequence ID" value="KUR69941.1"/>
    <property type="molecule type" value="Genomic_DNA"/>
</dbReference>
<organism evidence="2 3">
    <name type="scientific">Novosphingobium fuchskuhlense</name>
    <dbReference type="NCBI Taxonomy" id="1117702"/>
    <lineage>
        <taxon>Bacteria</taxon>
        <taxon>Pseudomonadati</taxon>
        <taxon>Pseudomonadota</taxon>
        <taxon>Alphaproteobacteria</taxon>
        <taxon>Sphingomonadales</taxon>
        <taxon>Sphingomonadaceae</taxon>
        <taxon>Novosphingobium</taxon>
    </lineage>
</organism>
<dbReference type="InterPro" id="IPR002575">
    <property type="entry name" value="Aminoglycoside_PTrfase"/>
</dbReference>
<accession>A0A117USA7</accession>
<sequence>MADPRDHCLWFGAEPDAEQHDELIRRRIAVRKGDIAKPLAETRDARAVIISLETHEAALLDMIAETAPTFIDHGLRVDIVSPDDAATGRAQQRLAELSAAPGVQLHTAPPTWSLAEAIARHDAGSAPKIDLDIIVPGNREDLRPADRILFQRAFPHCRAITLVELGGGRSDARVFAVHLTVAVSNIGAWPQPAFAKIDRRDKIEREHANYRECAERFIPFGLRPNIETLVIGHGRGLLVGNFVDRSESLWELVRRDFAGQAITALLEETLGGWRDQGYSRDPVKGAVACAMREAGLWNPEQIKQQYVERALVKGIKLTPGDLWSLLSKLDQCYRTAPIHGDLHGENVRVRGASAILIDLASVTTGPLTADLAALETWLAFELPPDAPRDTYFDDEWETVVDRLYAPAAFRHPPGPSRPATPFGWIENVVRQIRTLGIAIQSCPSEYQTAVAVQLLRRCQWADGCAADRGRRATGYRIAAQLVDDLSGDTV</sequence>
<evidence type="ECO:0000313" key="3">
    <source>
        <dbReference type="Proteomes" id="UP000058012"/>
    </source>
</evidence>
<evidence type="ECO:0000313" key="2">
    <source>
        <dbReference type="EMBL" id="KUR69941.1"/>
    </source>
</evidence>
<dbReference type="AlphaFoldDB" id="A0A117USA7"/>
<evidence type="ECO:0000259" key="1">
    <source>
        <dbReference type="Pfam" id="PF01636"/>
    </source>
</evidence>
<dbReference type="RefSeq" id="WP_067914353.1">
    <property type="nucleotide sequence ID" value="NZ_KQ954247.1"/>
</dbReference>
<reference evidence="2 3" key="1">
    <citation type="submission" date="2015-10" db="EMBL/GenBank/DDBJ databases">
        <title>Draft genome sequence of Novosphingobium fuchskuhlense DSM 25065 isolated from a surface water sample of the southwest basin of Lake Grosse Fuchskuhle.</title>
        <authorList>
            <person name="Ruckert C."/>
            <person name="Winkler A."/>
            <person name="Glaeser J."/>
            <person name="Grossart H.-P."/>
            <person name="Kalinowski J."/>
            <person name="Glaeser S."/>
        </authorList>
    </citation>
    <scope>NUCLEOTIDE SEQUENCE [LARGE SCALE GENOMIC DNA]</scope>
    <source>
        <strain evidence="2 3">FNE08-7</strain>
    </source>
</reference>
<dbReference type="InterPro" id="IPR011009">
    <property type="entry name" value="Kinase-like_dom_sf"/>
</dbReference>
<dbReference type="Pfam" id="PF01636">
    <property type="entry name" value="APH"/>
    <property type="match status" value="1"/>
</dbReference>
<protein>
    <recommendedName>
        <fullName evidence="1">Aminoglycoside phosphotransferase domain-containing protein</fullName>
    </recommendedName>
</protein>
<dbReference type="Proteomes" id="UP000058012">
    <property type="component" value="Unassembled WGS sequence"/>
</dbReference>
<gene>
    <name evidence="2" type="ORF">AQZ52_17730</name>
</gene>